<evidence type="ECO:0000313" key="3">
    <source>
        <dbReference type="EMBL" id="CAE7218162.1"/>
    </source>
</evidence>
<keyword evidence="4" id="KW-1185">Reference proteome</keyword>
<accession>A0A812K195</accession>
<protein>
    <submittedName>
        <fullName evidence="3">ANKRD52 protein</fullName>
    </submittedName>
</protein>
<gene>
    <name evidence="3" type="primary">ANKRD52</name>
    <name evidence="3" type="ORF">SNEC2469_LOCUS2637</name>
</gene>
<dbReference type="AlphaFoldDB" id="A0A812K195"/>
<feature type="region of interest" description="Disordered" evidence="1">
    <location>
        <begin position="213"/>
        <end position="235"/>
    </location>
</feature>
<reference evidence="3" key="1">
    <citation type="submission" date="2021-02" db="EMBL/GenBank/DDBJ databases">
        <authorList>
            <person name="Dougan E. K."/>
            <person name="Rhodes N."/>
            <person name="Thang M."/>
            <person name="Chan C."/>
        </authorList>
    </citation>
    <scope>NUCLEOTIDE SEQUENCE</scope>
</reference>
<evidence type="ECO:0000256" key="2">
    <source>
        <dbReference type="SAM" id="SignalP"/>
    </source>
</evidence>
<evidence type="ECO:0000313" key="4">
    <source>
        <dbReference type="Proteomes" id="UP000601435"/>
    </source>
</evidence>
<sequence length="337" mass="36191">MRLPVCPSSAFLALLGLAQPGGAVRSVGVRADAAGSHGCSMVKGARSREGFHFAARCKCTGEESVLSEECGEQAGDRKFDITRLPVEDDGYGRSTIVPGCRCMVMDMSERSARPGVSKARELAAGRARSAPPTVIAEDCHPFGASYLRRWQACKCKKEQHLSFDCGKRATLRKFSPNDPEVKGSGCRCLSESELMSNKSFVGDLMDTPLPISKVPEPLEDEPVKTRPPPTSDSSEVLWTPQIASVPNISRKVDPPEGFAFGDIVRIEKMIPAGHLIVEILGVGLFPQSKHAKISGTIAQVVCSEGTSGTKGRVCLRKGNMGMKSLGCWSPSNLQKLE</sequence>
<feature type="signal peptide" evidence="2">
    <location>
        <begin position="1"/>
        <end position="23"/>
    </location>
</feature>
<organism evidence="3 4">
    <name type="scientific">Symbiodinium necroappetens</name>
    <dbReference type="NCBI Taxonomy" id="1628268"/>
    <lineage>
        <taxon>Eukaryota</taxon>
        <taxon>Sar</taxon>
        <taxon>Alveolata</taxon>
        <taxon>Dinophyceae</taxon>
        <taxon>Suessiales</taxon>
        <taxon>Symbiodiniaceae</taxon>
        <taxon>Symbiodinium</taxon>
    </lineage>
</organism>
<proteinExistence type="predicted"/>
<evidence type="ECO:0000256" key="1">
    <source>
        <dbReference type="SAM" id="MobiDB-lite"/>
    </source>
</evidence>
<feature type="chain" id="PRO_5033040305" evidence="2">
    <location>
        <begin position="24"/>
        <end position="337"/>
    </location>
</feature>
<comment type="caution">
    <text evidence="3">The sequence shown here is derived from an EMBL/GenBank/DDBJ whole genome shotgun (WGS) entry which is preliminary data.</text>
</comment>
<name>A0A812K195_9DINO</name>
<dbReference type="EMBL" id="CAJNJA010006964">
    <property type="protein sequence ID" value="CAE7218162.1"/>
    <property type="molecule type" value="Genomic_DNA"/>
</dbReference>
<dbReference type="Proteomes" id="UP000601435">
    <property type="component" value="Unassembled WGS sequence"/>
</dbReference>
<dbReference type="OrthoDB" id="417587at2759"/>
<keyword evidence="2" id="KW-0732">Signal</keyword>